<evidence type="ECO:0000313" key="1">
    <source>
        <dbReference type="EMBL" id="JAH87667.1"/>
    </source>
</evidence>
<name>A0A0E9WBC9_ANGAN</name>
<dbReference type="EMBL" id="GBXM01020910">
    <property type="protein sequence ID" value="JAH87667.1"/>
    <property type="molecule type" value="Transcribed_RNA"/>
</dbReference>
<protein>
    <submittedName>
        <fullName evidence="1">Uncharacterized protein</fullName>
    </submittedName>
</protein>
<reference evidence="1" key="1">
    <citation type="submission" date="2014-11" db="EMBL/GenBank/DDBJ databases">
        <authorList>
            <person name="Amaro Gonzalez C."/>
        </authorList>
    </citation>
    <scope>NUCLEOTIDE SEQUENCE</scope>
</reference>
<reference evidence="1" key="2">
    <citation type="journal article" date="2015" name="Fish Shellfish Immunol.">
        <title>Early steps in the European eel (Anguilla anguilla)-Vibrio vulnificus interaction in the gills: Role of the RtxA13 toxin.</title>
        <authorList>
            <person name="Callol A."/>
            <person name="Pajuelo D."/>
            <person name="Ebbesson L."/>
            <person name="Teles M."/>
            <person name="MacKenzie S."/>
            <person name="Amaro C."/>
        </authorList>
    </citation>
    <scope>NUCLEOTIDE SEQUENCE</scope>
</reference>
<proteinExistence type="predicted"/>
<organism evidence="1">
    <name type="scientific">Anguilla anguilla</name>
    <name type="common">European freshwater eel</name>
    <name type="synonym">Muraena anguilla</name>
    <dbReference type="NCBI Taxonomy" id="7936"/>
    <lineage>
        <taxon>Eukaryota</taxon>
        <taxon>Metazoa</taxon>
        <taxon>Chordata</taxon>
        <taxon>Craniata</taxon>
        <taxon>Vertebrata</taxon>
        <taxon>Euteleostomi</taxon>
        <taxon>Actinopterygii</taxon>
        <taxon>Neopterygii</taxon>
        <taxon>Teleostei</taxon>
        <taxon>Anguilliformes</taxon>
        <taxon>Anguillidae</taxon>
        <taxon>Anguilla</taxon>
    </lineage>
</organism>
<sequence length="35" mass="3744">MDVILLCASLAVRTFVLPDTPLYGVIFVAPDSGHI</sequence>
<dbReference type="AlphaFoldDB" id="A0A0E9WBC9"/>
<accession>A0A0E9WBC9</accession>